<feature type="domain" description="DNA-directed RNA polymerase RpoA/D/Rpb3-type" evidence="12">
    <location>
        <begin position="19"/>
        <end position="226"/>
    </location>
</feature>
<dbReference type="GO" id="GO:0006351">
    <property type="term" value="P:DNA-templated transcription"/>
    <property type="evidence" value="ECO:0007669"/>
    <property type="project" value="InterPro"/>
</dbReference>
<dbReference type="SUPFAM" id="SSF55257">
    <property type="entry name" value="RBP11-like subunits of RNA polymerase"/>
    <property type="match status" value="1"/>
</dbReference>
<dbReference type="EC" id="2.7.7.6" evidence="2"/>
<keyword evidence="7" id="KW-0804">Transcription</keyword>
<dbReference type="InterPro" id="IPR011260">
    <property type="entry name" value="RNAP_asu_C"/>
</dbReference>
<comment type="catalytic activity">
    <reaction evidence="10">
        <text>RNA(n) + a ribonucleoside 5'-triphosphate = RNA(n+1) + diphosphate</text>
        <dbReference type="Rhea" id="RHEA:21248"/>
        <dbReference type="Rhea" id="RHEA-COMP:14527"/>
        <dbReference type="Rhea" id="RHEA-COMP:17342"/>
        <dbReference type="ChEBI" id="CHEBI:33019"/>
        <dbReference type="ChEBI" id="CHEBI:61557"/>
        <dbReference type="ChEBI" id="CHEBI:140395"/>
        <dbReference type="EC" id="2.7.7.6"/>
    </reaction>
</comment>
<accession>A0A2N5ZGE5</accession>
<dbReference type="SUPFAM" id="SSF47789">
    <property type="entry name" value="C-terminal domain of RNA polymerase alpha subunit"/>
    <property type="match status" value="1"/>
</dbReference>
<dbReference type="AlphaFoldDB" id="A0A2N5ZGE5"/>
<dbReference type="Gene3D" id="1.10.150.20">
    <property type="entry name" value="5' to 3' exonuclease, C-terminal subdomain"/>
    <property type="match status" value="1"/>
</dbReference>
<dbReference type="Gene3D" id="3.30.1360.10">
    <property type="entry name" value="RNA polymerase, RBP11-like subunit"/>
    <property type="match status" value="1"/>
</dbReference>
<protein>
    <recommendedName>
        <fullName evidence="3">DNA-directed RNA polymerase subunit alpha</fullName>
        <ecNumber evidence="2">2.7.7.6</ecNumber>
    </recommendedName>
    <alternativeName>
        <fullName evidence="9">RNA polymerase subunit alpha</fullName>
    </alternativeName>
    <alternativeName>
        <fullName evidence="8">Transcriptase subunit alpha</fullName>
    </alternativeName>
</protein>
<keyword evidence="6" id="KW-0548">Nucleotidyltransferase</keyword>
<feature type="compositionally biased region" description="Acidic residues" evidence="11">
    <location>
        <begin position="235"/>
        <end position="245"/>
    </location>
</feature>
<comment type="similarity">
    <text evidence="1">Belongs to the RNA polymerase alpha chain family.</text>
</comment>
<evidence type="ECO:0000313" key="13">
    <source>
        <dbReference type="EMBL" id="PLX17721.1"/>
    </source>
</evidence>
<evidence type="ECO:0000256" key="9">
    <source>
        <dbReference type="ARBA" id="ARBA00033070"/>
    </source>
</evidence>
<evidence type="ECO:0000256" key="1">
    <source>
        <dbReference type="ARBA" id="ARBA00007123"/>
    </source>
</evidence>
<evidence type="ECO:0000256" key="3">
    <source>
        <dbReference type="ARBA" id="ARBA00015972"/>
    </source>
</evidence>
<dbReference type="Gene3D" id="2.170.120.12">
    <property type="entry name" value="DNA-directed RNA polymerase, insert domain"/>
    <property type="match status" value="1"/>
</dbReference>
<dbReference type="InterPro" id="IPR011262">
    <property type="entry name" value="DNA-dir_RNA_pol_insert"/>
</dbReference>
<evidence type="ECO:0000256" key="8">
    <source>
        <dbReference type="ARBA" id="ARBA00032524"/>
    </source>
</evidence>
<dbReference type="InterPro" id="IPR036643">
    <property type="entry name" value="RNApol_insert_sf"/>
</dbReference>
<name>A0A2N5ZGE5_MUIH1</name>
<evidence type="ECO:0000256" key="2">
    <source>
        <dbReference type="ARBA" id="ARBA00012418"/>
    </source>
</evidence>
<dbReference type="SUPFAM" id="SSF56553">
    <property type="entry name" value="Insert subdomain of RNA polymerase alpha subunit"/>
    <property type="match status" value="1"/>
</dbReference>
<reference evidence="13 14" key="1">
    <citation type="submission" date="2017-11" db="EMBL/GenBank/DDBJ databases">
        <title>Genome-resolved metagenomics identifies genetic mobility, metabolic interactions, and unexpected diversity in perchlorate-reducing communities.</title>
        <authorList>
            <person name="Barnum T.P."/>
            <person name="Figueroa I.A."/>
            <person name="Carlstrom C.I."/>
            <person name="Lucas L.N."/>
            <person name="Engelbrektson A.L."/>
            <person name="Coates J.D."/>
        </authorList>
    </citation>
    <scope>NUCLEOTIDE SEQUENCE [LARGE SCALE GENOMIC DNA]</scope>
    <source>
        <strain evidence="13">BM706</strain>
    </source>
</reference>
<dbReference type="Proteomes" id="UP000234857">
    <property type="component" value="Unassembled WGS sequence"/>
</dbReference>
<dbReference type="GO" id="GO:0003899">
    <property type="term" value="F:DNA-directed RNA polymerase activity"/>
    <property type="evidence" value="ECO:0007669"/>
    <property type="project" value="UniProtKB-EC"/>
</dbReference>
<proteinExistence type="inferred from homology"/>
<dbReference type="GO" id="GO:0003677">
    <property type="term" value="F:DNA binding"/>
    <property type="evidence" value="ECO:0007669"/>
    <property type="project" value="InterPro"/>
</dbReference>
<evidence type="ECO:0000256" key="7">
    <source>
        <dbReference type="ARBA" id="ARBA00023163"/>
    </source>
</evidence>
<gene>
    <name evidence="13" type="ORF">C0601_06735</name>
</gene>
<dbReference type="InterPro" id="IPR036603">
    <property type="entry name" value="RBP11-like"/>
</dbReference>
<sequence length="337" mass="38963">MINLNVPETVKYKTHSKVHCEYILEPIKKGYGETLGSFMKDLLINELEGYSPVSITFPDLDKKTKKLEGTEEQIIDIVMNIKNIICNVDDGEVYSRKIKFKGEKKVYAKDLVDDRLEIVNKDLYLFTVKKGKSFEIEIDFKMGHGYVLSYEHKKEKKVPYNKFYVDSFFSPVVFIDSKVKPIRLGGEMNHESLVVELKTNGTKDPNDAIADIAHMVVERLSIMAEKRERKPDPEPVAEEVVEEKDDTPAQPQAVEEETIPRRNIENLPVEEIEVMDLDLSQRAKNCIKNFQYRKLVDFTRVSADELMRLKNFGQKTLNEIREKLAEHSLTLRGETLE</sequence>
<feature type="region of interest" description="Disordered" evidence="11">
    <location>
        <begin position="227"/>
        <end position="257"/>
    </location>
</feature>
<evidence type="ECO:0000256" key="5">
    <source>
        <dbReference type="ARBA" id="ARBA00022679"/>
    </source>
</evidence>
<evidence type="ECO:0000259" key="12">
    <source>
        <dbReference type="SMART" id="SM00662"/>
    </source>
</evidence>
<dbReference type="Pfam" id="PF01000">
    <property type="entry name" value="RNA_pol_A_bac"/>
    <property type="match status" value="1"/>
</dbReference>
<evidence type="ECO:0000256" key="10">
    <source>
        <dbReference type="ARBA" id="ARBA00048552"/>
    </source>
</evidence>
<evidence type="ECO:0000256" key="11">
    <source>
        <dbReference type="SAM" id="MobiDB-lite"/>
    </source>
</evidence>
<dbReference type="SMART" id="SM00662">
    <property type="entry name" value="RPOLD"/>
    <property type="match status" value="1"/>
</dbReference>
<evidence type="ECO:0000313" key="14">
    <source>
        <dbReference type="Proteomes" id="UP000234857"/>
    </source>
</evidence>
<dbReference type="GO" id="GO:0046983">
    <property type="term" value="F:protein dimerization activity"/>
    <property type="evidence" value="ECO:0007669"/>
    <property type="project" value="InterPro"/>
</dbReference>
<organism evidence="13 14">
    <name type="scientific">Muiribacterium halophilum</name>
    <dbReference type="NCBI Taxonomy" id="2053465"/>
    <lineage>
        <taxon>Bacteria</taxon>
        <taxon>Candidatus Muiribacteriota</taxon>
        <taxon>Candidatus Muiribacteriia</taxon>
        <taxon>Candidatus Muiribacteriales</taxon>
        <taxon>Candidatus Muiribacteriaceae</taxon>
        <taxon>Candidatus Muiribacterium</taxon>
    </lineage>
</organism>
<dbReference type="GO" id="GO:0000428">
    <property type="term" value="C:DNA-directed RNA polymerase complex"/>
    <property type="evidence" value="ECO:0007669"/>
    <property type="project" value="UniProtKB-KW"/>
</dbReference>
<evidence type="ECO:0000256" key="6">
    <source>
        <dbReference type="ARBA" id="ARBA00022695"/>
    </source>
</evidence>
<dbReference type="GO" id="GO:0005737">
    <property type="term" value="C:cytoplasm"/>
    <property type="evidence" value="ECO:0007669"/>
    <property type="project" value="UniProtKB-ARBA"/>
</dbReference>
<comment type="caution">
    <text evidence="13">The sequence shown here is derived from an EMBL/GenBank/DDBJ whole genome shotgun (WGS) entry which is preliminary data.</text>
</comment>
<dbReference type="InterPro" id="IPR011263">
    <property type="entry name" value="DNA-dir_RNA_pol_RpoA/D/Rpb3"/>
</dbReference>
<evidence type="ECO:0000256" key="4">
    <source>
        <dbReference type="ARBA" id="ARBA00022478"/>
    </source>
</evidence>
<keyword evidence="4" id="KW-0240">DNA-directed RNA polymerase</keyword>
<keyword evidence="5" id="KW-0808">Transferase</keyword>
<dbReference type="Pfam" id="PF03118">
    <property type="entry name" value="RNA_pol_A_CTD"/>
    <property type="match status" value="1"/>
</dbReference>
<dbReference type="EMBL" id="PKTG01000083">
    <property type="protein sequence ID" value="PLX17721.1"/>
    <property type="molecule type" value="Genomic_DNA"/>
</dbReference>